<dbReference type="Proteomes" id="UP000245934">
    <property type="component" value="Unassembled WGS sequence"/>
</dbReference>
<accession>A0A2V2NEM1</accession>
<dbReference type="EMBL" id="QGMZ01000015">
    <property type="protein sequence ID" value="PWR74827.1"/>
    <property type="molecule type" value="Genomic_DNA"/>
</dbReference>
<reference evidence="1 2" key="1">
    <citation type="submission" date="2018-05" db="EMBL/GenBank/DDBJ databases">
        <title>Draft genome of Methanospirillum stamsii Pt1.</title>
        <authorList>
            <person name="Dueholm M.S."/>
            <person name="Nielsen P.H."/>
            <person name="Bakmann L.F."/>
            <person name="Otzen D.E."/>
        </authorList>
    </citation>
    <scope>NUCLEOTIDE SEQUENCE [LARGE SCALE GENOMIC DNA]</scope>
    <source>
        <strain evidence="1 2">Pt1</strain>
    </source>
</reference>
<evidence type="ECO:0000313" key="1">
    <source>
        <dbReference type="EMBL" id="PWR74827.1"/>
    </source>
</evidence>
<comment type="caution">
    <text evidence="1">The sequence shown here is derived from an EMBL/GenBank/DDBJ whole genome shotgun (WGS) entry which is preliminary data.</text>
</comment>
<proteinExistence type="predicted"/>
<evidence type="ECO:0000313" key="2">
    <source>
        <dbReference type="Proteomes" id="UP000245934"/>
    </source>
</evidence>
<dbReference type="AlphaFoldDB" id="A0A2V2NEM1"/>
<dbReference type="RefSeq" id="WP_109940590.1">
    <property type="nucleotide sequence ID" value="NZ_CP176366.1"/>
</dbReference>
<organism evidence="1 2">
    <name type="scientific">Methanospirillum stamsii</name>
    <dbReference type="NCBI Taxonomy" id="1277351"/>
    <lineage>
        <taxon>Archaea</taxon>
        <taxon>Methanobacteriati</taxon>
        <taxon>Methanobacteriota</taxon>
        <taxon>Stenosarchaea group</taxon>
        <taxon>Methanomicrobia</taxon>
        <taxon>Methanomicrobiales</taxon>
        <taxon>Methanospirillaceae</taxon>
        <taxon>Methanospirillum</taxon>
    </lineage>
</organism>
<dbReference type="GeneID" id="97610561"/>
<name>A0A2V2NEM1_9EURY</name>
<protein>
    <submittedName>
        <fullName evidence="1">Uncharacterized protein</fullName>
    </submittedName>
</protein>
<keyword evidence="2" id="KW-1185">Reference proteome</keyword>
<gene>
    <name evidence="1" type="ORF">DLD82_07985</name>
</gene>
<sequence>MTQQTLFSNEPETRQVKRERHQFDHFEHATRFAAEANGSGKYTDVFIITQFGRPVVITEREI</sequence>